<accession>A0ABR5CIH3</accession>
<organism evidence="1 2">
    <name type="scientific">Agreia bicolorata</name>
    <dbReference type="NCBI Taxonomy" id="110935"/>
    <lineage>
        <taxon>Bacteria</taxon>
        <taxon>Bacillati</taxon>
        <taxon>Actinomycetota</taxon>
        <taxon>Actinomycetes</taxon>
        <taxon>Micrococcales</taxon>
        <taxon>Microbacteriaceae</taxon>
        <taxon>Agreia</taxon>
    </lineage>
</organism>
<sequence length="141" mass="15311">MVIGDRRGSDVPDRHDAGSGSLADYTYGLFPRFTNVVVRVAGSMPFQSELVELRSSPIPPTEAFVERRPPAEDRVDAPMPVRLWAGSELSGVVGFVPRGLEAPLDACLGRLSDRGKGPRIPCSIASTRHGLRIDLHMGRAY</sequence>
<reference evidence="1 2" key="1">
    <citation type="journal article" date="2001" name="Int. J. Syst. Evol. Microbiol.">
        <title>Agreia bicolorata gen. nov., sp. nov., to accommodate actinobacteria isolated from narrow reed grass infected by the nematode Heteroanguina graminophila.</title>
        <authorList>
            <person name="Evtushenko L.I."/>
            <person name="Dorofeeva L.V."/>
            <person name="Dobrovolskaya T.G."/>
            <person name="Streshinskaya G.M."/>
            <person name="Subbotin S.A."/>
            <person name="Tiedje J.M."/>
        </authorList>
    </citation>
    <scope>NUCLEOTIDE SEQUENCE [LARGE SCALE GENOMIC DNA]</scope>
    <source>
        <strain evidence="1 2">VKM Ac-1804</strain>
    </source>
</reference>
<dbReference type="EMBL" id="JYFC01000001">
    <property type="protein sequence ID" value="KJC65465.1"/>
    <property type="molecule type" value="Genomic_DNA"/>
</dbReference>
<dbReference type="Proteomes" id="UP000032503">
    <property type="component" value="Unassembled WGS sequence"/>
</dbReference>
<gene>
    <name evidence="1" type="ORF">TZ00_00915</name>
</gene>
<evidence type="ECO:0000313" key="1">
    <source>
        <dbReference type="EMBL" id="KJC65465.1"/>
    </source>
</evidence>
<proteinExistence type="predicted"/>
<keyword evidence="2" id="KW-1185">Reference proteome</keyword>
<evidence type="ECO:0000313" key="2">
    <source>
        <dbReference type="Proteomes" id="UP000032503"/>
    </source>
</evidence>
<evidence type="ECO:0008006" key="3">
    <source>
        <dbReference type="Google" id="ProtNLM"/>
    </source>
</evidence>
<comment type="caution">
    <text evidence="1">The sequence shown here is derived from an EMBL/GenBank/DDBJ whole genome shotgun (WGS) entry which is preliminary data.</text>
</comment>
<name>A0ABR5CIH3_9MICO</name>
<protein>
    <recommendedName>
        <fullName evidence="3">HIRAN domain-containing protein</fullName>
    </recommendedName>
</protein>